<proteinExistence type="inferred from homology"/>
<dbReference type="InterPro" id="IPR007607">
    <property type="entry name" value="BacA/B"/>
</dbReference>
<evidence type="ECO:0000313" key="4">
    <source>
        <dbReference type="Proteomes" id="UP000650524"/>
    </source>
</evidence>
<comment type="caution">
    <text evidence="3">The sequence shown here is derived from an EMBL/GenBank/DDBJ whole genome shotgun (WGS) entry which is preliminary data.</text>
</comment>
<gene>
    <name evidence="3" type="ORF">H8E19_14890</name>
</gene>
<dbReference type="AlphaFoldDB" id="A0A8J6T9H2"/>
<evidence type="ECO:0000313" key="3">
    <source>
        <dbReference type="EMBL" id="MBC8178688.1"/>
    </source>
</evidence>
<dbReference type="Proteomes" id="UP000650524">
    <property type="component" value="Unassembled WGS sequence"/>
</dbReference>
<dbReference type="PANTHER" id="PTHR35024">
    <property type="entry name" value="HYPOTHETICAL CYTOSOLIC PROTEIN"/>
    <property type="match status" value="1"/>
</dbReference>
<comment type="similarity">
    <text evidence="1">Belongs to the bactofilin family.</text>
</comment>
<dbReference type="PANTHER" id="PTHR35024:SF4">
    <property type="entry name" value="POLYMER-FORMING CYTOSKELETAL PROTEIN"/>
    <property type="match status" value="1"/>
</dbReference>
<sequence length="164" mass="17353">MLGKDKNIKTRDESIVTYGGAVSSEEKTVIGKQITIEGTVRGKEDLLVEGSVKGSIELAGNHLTVGLNGQVEADIQAENVTIRGHVTGNVDALAKVSITKEADFNGEIHAKSISVEDGAYLKAVIELEKEPQMKNIRPVKLGDKAASDTSAKPAILTSEADKAK</sequence>
<evidence type="ECO:0000256" key="2">
    <source>
        <dbReference type="SAM" id="MobiDB-lite"/>
    </source>
</evidence>
<feature type="region of interest" description="Disordered" evidence="2">
    <location>
        <begin position="138"/>
        <end position="164"/>
    </location>
</feature>
<dbReference type="EMBL" id="JACNJD010000303">
    <property type="protein sequence ID" value="MBC8178688.1"/>
    <property type="molecule type" value="Genomic_DNA"/>
</dbReference>
<dbReference type="Pfam" id="PF04519">
    <property type="entry name" value="Bactofilin"/>
    <property type="match status" value="1"/>
</dbReference>
<reference evidence="3 4" key="1">
    <citation type="submission" date="2020-08" db="EMBL/GenBank/DDBJ databases">
        <title>Bridging the membrane lipid divide: bacteria of the FCB group superphylum have the potential to synthesize archaeal ether lipids.</title>
        <authorList>
            <person name="Villanueva L."/>
            <person name="Von Meijenfeldt F.A.B."/>
            <person name="Westbye A.B."/>
            <person name="Yadav S."/>
            <person name="Hopmans E.C."/>
            <person name="Dutilh B.E."/>
            <person name="Sinninghe Damste J.S."/>
        </authorList>
    </citation>
    <scope>NUCLEOTIDE SEQUENCE [LARGE SCALE GENOMIC DNA]</scope>
    <source>
        <strain evidence="3">NIOZ-UU27</strain>
    </source>
</reference>
<accession>A0A8J6T9H2</accession>
<organism evidence="3 4">
    <name type="scientific">Candidatus Desulfacyla euxinica</name>
    <dbReference type="NCBI Taxonomy" id="2841693"/>
    <lineage>
        <taxon>Bacteria</taxon>
        <taxon>Deltaproteobacteria</taxon>
        <taxon>Candidatus Desulfacyla</taxon>
    </lineage>
</organism>
<evidence type="ECO:0000256" key="1">
    <source>
        <dbReference type="ARBA" id="ARBA00044755"/>
    </source>
</evidence>
<name>A0A8J6T9H2_9DELT</name>
<protein>
    <submittedName>
        <fullName evidence="3">Polymer-forming cytoskeletal protein</fullName>
    </submittedName>
</protein>